<reference evidence="2 3" key="1">
    <citation type="submission" date="2017-03" db="EMBL/GenBank/DDBJ databases">
        <authorList>
            <person name="Afonso C.L."/>
            <person name="Miller P.J."/>
            <person name="Scott M.A."/>
            <person name="Spackman E."/>
            <person name="Goraichik I."/>
            <person name="Dimitrov K.M."/>
            <person name="Suarez D.L."/>
            <person name="Swayne D.E."/>
        </authorList>
    </citation>
    <scope>NUCLEOTIDE SEQUENCE [LARGE SCALE GENOMIC DNA]</scope>
    <source>
        <strain evidence="2">Genome sequencing of Nitrospira japonica strain NJ11</strain>
    </source>
</reference>
<proteinExistence type="predicted"/>
<evidence type="ECO:0000256" key="1">
    <source>
        <dbReference type="SAM" id="MobiDB-lite"/>
    </source>
</evidence>
<keyword evidence="3" id="KW-1185">Reference proteome</keyword>
<evidence type="ECO:0000313" key="3">
    <source>
        <dbReference type="Proteomes" id="UP000192042"/>
    </source>
</evidence>
<sequence length="100" mass="11025">MSFVYFPSGWDETIRPPGVLLASGAGLFTLVFEQVRKHLRIQDMNIKGAALNQLWGLCYSCASSRCRPPWSHRLAWPRTEPSQGSDTGSNPVGTTIPTFG</sequence>
<accession>A0A1W1I1M9</accession>
<feature type="region of interest" description="Disordered" evidence="1">
    <location>
        <begin position="77"/>
        <end position="100"/>
    </location>
</feature>
<protein>
    <submittedName>
        <fullName evidence="2">Uncharacterized protein</fullName>
    </submittedName>
</protein>
<gene>
    <name evidence="2" type="ORF">NSJP_0561</name>
</gene>
<dbReference type="STRING" id="1325564.NSJP_0561"/>
<name>A0A1W1I1M9_9BACT</name>
<evidence type="ECO:0000313" key="2">
    <source>
        <dbReference type="EMBL" id="SLM46733.1"/>
    </source>
</evidence>
<feature type="compositionally biased region" description="Polar residues" evidence="1">
    <location>
        <begin position="80"/>
        <end position="100"/>
    </location>
</feature>
<organism evidence="2 3">
    <name type="scientific">Nitrospira japonica</name>
    <dbReference type="NCBI Taxonomy" id="1325564"/>
    <lineage>
        <taxon>Bacteria</taxon>
        <taxon>Pseudomonadati</taxon>
        <taxon>Nitrospirota</taxon>
        <taxon>Nitrospiria</taxon>
        <taxon>Nitrospirales</taxon>
        <taxon>Nitrospiraceae</taxon>
        <taxon>Nitrospira</taxon>
    </lineage>
</organism>
<dbReference type="AlphaFoldDB" id="A0A1W1I1M9"/>
<dbReference type="Proteomes" id="UP000192042">
    <property type="component" value="Chromosome I"/>
</dbReference>
<dbReference type="EMBL" id="LT828648">
    <property type="protein sequence ID" value="SLM46733.1"/>
    <property type="molecule type" value="Genomic_DNA"/>
</dbReference>
<dbReference type="KEGG" id="nja:NSJP_0561"/>